<evidence type="ECO:0000313" key="3">
    <source>
        <dbReference type="EMBL" id="CAD8551158.1"/>
    </source>
</evidence>
<organism evidence="3">
    <name type="scientific">Calcidiscus leptoporus</name>
    <dbReference type="NCBI Taxonomy" id="127549"/>
    <lineage>
        <taxon>Eukaryota</taxon>
        <taxon>Haptista</taxon>
        <taxon>Haptophyta</taxon>
        <taxon>Prymnesiophyceae</taxon>
        <taxon>Coccolithales</taxon>
        <taxon>Calcidiscaceae</taxon>
        <taxon>Calcidiscus</taxon>
    </lineage>
</organism>
<feature type="compositionally biased region" description="Low complexity" evidence="1">
    <location>
        <begin position="264"/>
        <end position="273"/>
    </location>
</feature>
<name>A0A7S0P3M7_9EUKA</name>
<proteinExistence type="predicted"/>
<dbReference type="EMBL" id="HBER01052888">
    <property type="protein sequence ID" value="CAD8551158.1"/>
    <property type="molecule type" value="Transcribed_RNA"/>
</dbReference>
<protein>
    <recommendedName>
        <fullName evidence="4">Hexosyltransferase</fullName>
    </recommendedName>
</protein>
<reference evidence="3" key="1">
    <citation type="submission" date="2021-01" db="EMBL/GenBank/DDBJ databases">
        <authorList>
            <person name="Corre E."/>
            <person name="Pelletier E."/>
            <person name="Niang G."/>
            <person name="Scheremetjew M."/>
            <person name="Finn R."/>
            <person name="Kale V."/>
            <person name="Holt S."/>
            <person name="Cochrane G."/>
            <person name="Meng A."/>
            <person name="Brown T."/>
            <person name="Cohen L."/>
        </authorList>
    </citation>
    <scope>NUCLEOTIDE SEQUENCE</scope>
    <source>
        <strain evidence="3">RCC1130</strain>
    </source>
</reference>
<sequence>MARTRILLLQALLAVLFVLICINLRASPSGPPPRPPVMRATELSPAAIYEANVKARVFPAPLNATMSSRFRRSSGVTARDASDHTRTQPRSVPEPGVRHVRRVLDVEPPSQQRVGGKAAPESESRARLIRSAPLLTERAVAAEEPRTTAVASKRAGTIEHEASRDAGPKLTNLHAPSSLQSTLQQHSQAGRSHTEGSSTPPLRAKKTGEGVAHGSRTTGIPDRPALPAERSSRRGGGDVSAADGLATRSGAVAMGATPTRPRVASRAAGAEAAQQRPLGGDASGKAAAPAPAAWFRLGERNTAVHLVATRFSLGQGGFESLVEARLALFRTICFPSVAAQTDQRFVWIIYVDSTLPNHARQELESLSQSMPNAAVVRLRKHEAVSVYESPARSQIKTAQRWREPPNDERRLFFSTRLDADDALPLQTIEKIHEKANARLAAEAARVELFFCALHAMTWMPSAVAARGLLAEEHASSHWSECLTPGLTLLTSDPSSSSIHGFDHTMMRKGRRRRELIVMGSSGGRWSGPLRARTVTSDGLKDVRSAREAHAAKGMGGTVPRDAREDARLLRDTYGIEPAKLKEANGLLVAQEQAIAHERTTGHSCVNDFSCKTKHEARQRLEKLAGGKQL</sequence>
<feature type="region of interest" description="Disordered" evidence="1">
    <location>
        <begin position="139"/>
        <end position="285"/>
    </location>
</feature>
<accession>A0A7S0P3M7</accession>
<feature type="compositionally biased region" description="Polar residues" evidence="1">
    <location>
        <begin position="189"/>
        <end position="200"/>
    </location>
</feature>
<dbReference type="AlphaFoldDB" id="A0A7S0P3M7"/>
<evidence type="ECO:0000256" key="2">
    <source>
        <dbReference type="SAM" id="SignalP"/>
    </source>
</evidence>
<keyword evidence="2" id="KW-0732">Signal</keyword>
<evidence type="ECO:0000256" key="1">
    <source>
        <dbReference type="SAM" id="MobiDB-lite"/>
    </source>
</evidence>
<feature type="signal peptide" evidence="2">
    <location>
        <begin position="1"/>
        <end position="26"/>
    </location>
</feature>
<dbReference type="InterPro" id="IPR021466">
    <property type="entry name" value="Put_rhamnosyl_transferase"/>
</dbReference>
<dbReference type="Pfam" id="PF11316">
    <property type="entry name" value="Rhamno_transf"/>
    <property type="match status" value="1"/>
</dbReference>
<evidence type="ECO:0008006" key="4">
    <source>
        <dbReference type="Google" id="ProtNLM"/>
    </source>
</evidence>
<gene>
    <name evidence="3" type="ORF">CLEP1334_LOCUS26448</name>
</gene>
<feature type="compositionally biased region" description="Basic and acidic residues" evidence="1">
    <location>
        <begin position="156"/>
        <end position="167"/>
    </location>
</feature>
<feature type="chain" id="PRO_5031277376" description="Hexosyltransferase" evidence="2">
    <location>
        <begin position="27"/>
        <end position="629"/>
    </location>
</feature>
<feature type="compositionally biased region" description="Low complexity" evidence="1">
    <location>
        <begin position="177"/>
        <end position="188"/>
    </location>
</feature>
<feature type="region of interest" description="Disordered" evidence="1">
    <location>
        <begin position="70"/>
        <end position="127"/>
    </location>
</feature>